<dbReference type="Gene3D" id="3.40.190.290">
    <property type="match status" value="1"/>
</dbReference>
<comment type="caution">
    <text evidence="6">The sequence shown here is derived from an EMBL/GenBank/DDBJ whole genome shotgun (WGS) entry which is preliminary data.</text>
</comment>
<dbReference type="EMBL" id="LKHV02000001">
    <property type="protein sequence ID" value="MCS5708738.1"/>
    <property type="molecule type" value="Genomic_DNA"/>
</dbReference>
<evidence type="ECO:0000256" key="1">
    <source>
        <dbReference type="ARBA" id="ARBA00009437"/>
    </source>
</evidence>
<sequence length="298" mass="34440">MKLKLEQLHLFKQVADSNSFTAAATILGISKVAVSKQIAQLELILKVPLFERTTRKLALTPQGEMLYQHSVAVLQQVQNLEDAFSALQSTPSGNVRIMVTPHFAEYFLLPHLPEFLSTYPEVKIEILLEERFPHLEKENIDIFMGSSMPGYDNLVRKQIAQTRYVLCASPQYLERYGTPHTPKDLIKHRYLTHTMRRPSDVIHFSKGEDLKVSPILSLNDTKALLQCAINHMGIVKLHDYVVQEMLCQKKLIALLPSYHEETIPIYLFYTYRKFLPNTMRVLLDFIEAKMHCQDKMRQ</sequence>
<proteinExistence type="inferred from homology"/>
<dbReference type="AlphaFoldDB" id="A0A0Q9YPE6"/>
<evidence type="ECO:0000256" key="4">
    <source>
        <dbReference type="ARBA" id="ARBA00023163"/>
    </source>
</evidence>
<dbReference type="InterPro" id="IPR036388">
    <property type="entry name" value="WH-like_DNA-bd_sf"/>
</dbReference>
<dbReference type="OrthoDB" id="9810065at2"/>
<dbReference type="Pfam" id="PF00126">
    <property type="entry name" value="HTH_1"/>
    <property type="match status" value="1"/>
</dbReference>
<evidence type="ECO:0000256" key="3">
    <source>
        <dbReference type="ARBA" id="ARBA00023125"/>
    </source>
</evidence>
<evidence type="ECO:0000313" key="8">
    <source>
        <dbReference type="Proteomes" id="UP000051494"/>
    </source>
</evidence>
<keyword evidence="3" id="KW-0238">DNA-binding</keyword>
<name>A0A0Q9YPE6_9GAMM</name>
<reference evidence="6" key="1">
    <citation type="submission" date="2015-09" db="EMBL/GenBank/DDBJ databases">
        <title>Draft Genome Sequences of Two Novel Amoeba-resistant Intranuclear Bacteria, Candidatus Berkiella cookevillensis and Candidatus Berkiella aquae.</title>
        <authorList>
            <person name="Mehari Y.T."/>
            <person name="Arivett B.A."/>
            <person name="Farone A.L."/>
            <person name="Gunderson J.H."/>
            <person name="Farone M.B."/>
        </authorList>
    </citation>
    <scope>NUCLEOTIDE SEQUENCE [LARGE SCALE GENOMIC DNA]</scope>
    <source>
        <strain evidence="6">CC99</strain>
    </source>
</reference>
<comment type="similarity">
    <text evidence="1">Belongs to the LysR transcriptional regulatory family.</text>
</comment>
<organism evidence="6">
    <name type="scientific">Candidatus Berkiella cookevillensis</name>
    <dbReference type="NCBI Taxonomy" id="437022"/>
    <lineage>
        <taxon>Bacteria</taxon>
        <taxon>Pseudomonadati</taxon>
        <taxon>Pseudomonadota</taxon>
        <taxon>Gammaproteobacteria</taxon>
        <taxon>Candidatus Berkiellales</taxon>
        <taxon>Candidatus Berkiellaceae</taxon>
        <taxon>Candidatus Berkiella</taxon>
    </lineage>
</organism>
<dbReference type="GO" id="GO:0003700">
    <property type="term" value="F:DNA-binding transcription factor activity"/>
    <property type="evidence" value="ECO:0007669"/>
    <property type="project" value="InterPro"/>
</dbReference>
<dbReference type="FunFam" id="1.10.10.10:FF:000001">
    <property type="entry name" value="LysR family transcriptional regulator"/>
    <property type="match status" value="1"/>
</dbReference>
<dbReference type="InterPro" id="IPR036390">
    <property type="entry name" value="WH_DNA-bd_sf"/>
</dbReference>
<dbReference type="EMBL" id="LKHV01000008">
    <property type="protein sequence ID" value="KRG18305.1"/>
    <property type="molecule type" value="Genomic_DNA"/>
</dbReference>
<dbReference type="Pfam" id="PF03466">
    <property type="entry name" value="LysR_substrate"/>
    <property type="match status" value="1"/>
</dbReference>
<dbReference type="InterPro" id="IPR000847">
    <property type="entry name" value="LysR_HTH_N"/>
</dbReference>
<dbReference type="SUPFAM" id="SSF53850">
    <property type="entry name" value="Periplasmic binding protein-like II"/>
    <property type="match status" value="1"/>
</dbReference>
<dbReference type="GO" id="GO:0006351">
    <property type="term" value="P:DNA-templated transcription"/>
    <property type="evidence" value="ECO:0007669"/>
    <property type="project" value="TreeGrafter"/>
</dbReference>
<protein>
    <submittedName>
        <fullName evidence="6">HTH-type transcriptional regulator DmlR</fullName>
    </submittedName>
    <submittedName>
        <fullName evidence="7">LysR family transcriptional regulator</fullName>
    </submittedName>
</protein>
<accession>A0A0Q9YPE6</accession>
<dbReference type="STRING" id="437022.CC99x_01751"/>
<dbReference type="CDD" id="cd08422">
    <property type="entry name" value="PBP2_CrgA_like"/>
    <property type="match status" value="1"/>
</dbReference>
<keyword evidence="8" id="KW-1185">Reference proteome</keyword>
<evidence type="ECO:0000313" key="7">
    <source>
        <dbReference type="EMBL" id="MCS5708738.1"/>
    </source>
</evidence>
<keyword evidence="4" id="KW-0804">Transcription</keyword>
<dbReference type="SUPFAM" id="SSF46785">
    <property type="entry name" value="Winged helix' DNA-binding domain"/>
    <property type="match status" value="1"/>
</dbReference>
<dbReference type="InterPro" id="IPR005119">
    <property type="entry name" value="LysR_subst-bd"/>
</dbReference>
<evidence type="ECO:0000313" key="6">
    <source>
        <dbReference type="EMBL" id="KRG18305.1"/>
    </source>
</evidence>
<gene>
    <name evidence="6" type="primary">dmlR_2</name>
    <name evidence="7" type="ORF">CC99x_007455</name>
    <name evidence="6" type="ORF">CC99x_01751</name>
</gene>
<dbReference type="PANTHER" id="PTHR30537:SF5">
    <property type="entry name" value="HTH-TYPE TRANSCRIPTIONAL ACTIVATOR TTDR-RELATED"/>
    <property type="match status" value="1"/>
</dbReference>
<dbReference type="Gene3D" id="1.10.10.10">
    <property type="entry name" value="Winged helix-like DNA-binding domain superfamily/Winged helix DNA-binding domain"/>
    <property type="match status" value="1"/>
</dbReference>
<dbReference type="InterPro" id="IPR058163">
    <property type="entry name" value="LysR-type_TF_proteobact-type"/>
</dbReference>
<dbReference type="GO" id="GO:0043565">
    <property type="term" value="F:sequence-specific DNA binding"/>
    <property type="evidence" value="ECO:0007669"/>
    <property type="project" value="TreeGrafter"/>
</dbReference>
<reference evidence="7" key="3">
    <citation type="submission" date="2021-06" db="EMBL/GenBank/DDBJ databases">
        <title>Genomic Description and Analysis of Intracellular Bacteria, Candidatus Berkiella cookevillensis and Candidatus Berkiella aquae.</title>
        <authorList>
            <person name="Kidane D.T."/>
            <person name="Mehari Y.T."/>
            <person name="Rice F.C."/>
            <person name="Arivett B.A."/>
            <person name="Farone A.L."/>
            <person name="Berk S.G."/>
            <person name="Farone M.B."/>
        </authorList>
    </citation>
    <scope>NUCLEOTIDE SEQUENCE</scope>
    <source>
        <strain evidence="7">CC99</strain>
    </source>
</reference>
<dbReference type="PANTHER" id="PTHR30537">
    <property type="entry name" value="HTH-TYPE TRANSCRIPTIONAL REGULATOR"/>
    <property type="match status" value="1"/>
</dbReference>
<dbReference type="RefSeq" id="WP_057624827.1">
    <property type="nucleotide sequence ID" value="NZ_LKHV02000001.1"/>
</dbReference>
<dbReference type="PROSITE" id="PS50931">
    <property type="entry name" value="HTH_LYSR"/>
    <property type="match status" value="1"/>
</dbReference>
<keyword evidence="2" id="KW-0805">Transcription regulation</keyword>
<evidence type="ECO:0000259" key="5">
    <source>
        <dbReference type="PROSITE" id="PS50931"/>
    </source>
</evidence>
<dbReference type="Proteomes" id="UP000051494">
    <property type="component" value="Unassembled WGS sequence"/>
</dbReference>
<feature type="domain" description="HTH lysR-type" evidence="5">
    <location>
        <begin position="3"/>
        <end position="60"/>
    </location>
</feature>
<reference evidence="7" key="2">
    <citation type="journal article" date="2016" name="Genome Announc.">
        <title>Draft Genome Sequences of Two Novel Amoeba-Resistant Intranuclear Bacteria, 'Candidatus Berkiella cookevillensis' and 'Candidatus Berkiella aquae'.</title>
        <authorList>
            <person name="Mehari Y.T."/>
            <person name="Arivett B.A."/>
            <person name="Farone A.L."/>
            <person name="Gunderson J.H."/>
            <person name="Farone M.B."/>
        </authorList>
    </citation>
    <scope>NUCLEOTIDE SEQUENCE</scope>
    <source>
        <strain evidence="7">CC99</strain>
    </source>
</reference>
<evidence type="ECO:0000256" key="2">
    <source>
        <dbReference type="ARBA" id="ARBA00023015"/>
    </source>
</evidence>
<dbReference type="PRINTS" id="PR00039">
    <property type="entry name" value="HTHLYSR"/>
</dbReference>